<organism evidence="2 3">
    <name type="scientific">Taxus chinensis</name>
    <name type="common">Chinese yew</name>
    <name type="synonym">Taxus wallichiana var. chinensis</name>
    <dbReference type="NCBI Taxonomy" id="29808"/>
    <lineage>
        <taxon>Eukaryota</taxon>
        <taxon>Viridiplantae</taxon>
        <taxon>Streptophyta</taxon>
        <taxon>Embryophyta</taxon>
        <taxon>Tracheophyta</taxon>
        <taxon>Spermatophyta</taxon>
        <taxon>Pinopsida</taxon>
        <taxon>Pinidae</taxon>
        <taxon>Conifers II</taxon>
        <taxon>Cupressales</taxon>
        <taxon>Taxaceae</taxon>
        <taxon>Taxus</taxon>
    </lineage>
</organism>
<dbReference type="AlphaFoldDB" id="A0AA38C3U3"/>
<evidence type="ECO:0000313" key="3">
    <source>
        <dbReference type="Proteomes" id="UP000824469"/>
    </source>
</evidence>
<protein>
    <submittedName>
        <fullName evidence="2">Uncharacterized protein</fullName>
    </submittedName>
</protein>
<accession>A0AA38C3U3</accession>
<sequence length="116" mass="13678">MKYIYMVKEVDSRFEEENNYKKMVWVDDEETRQAMTVIREASSSKASKGDDQAKKKVDKPNEIQHKALPLAMIEQMHEMHHVCLSRIQSREDIGDEIVTPRIASKKIDKVSRERRE</sequence>
<evidence type="ECO:0000256" key="1">
    <source>
        <dbReference type="SAM" id="MobiDB-lite"/>
    </source>
</evidence>
<proteinExistence type="predicted"/>
<dbReference type="EMBL" id="JAHRHJ020002100">
    <property type="protein sequence ID" value="KAH9292892.1"/>
    <property type="molecule type" value="Genomic_DNA"/>
</dbReference>
<comment type="caution">
    <text evidence="2">The sequence shown here is derived from an EMBL/GenBank/DDBJ whole genome shotgun (WGS) entry which is preliminary data.</text>
</comment>
<keyword evidence="3" id="KW-1185">Reference proteome</keyword>
<reference evidence="2 3" key="1">
    <citation type="journal article" date="2021" name="Nat. Plants">
        <title>The Taxus genome provides insights into paclitaxel biosynthesis.</title>
        <authorList>
            <person name="Xiong X."/>
            <person name="Gou J."/>
            <person name="Liao Q."/>
            <person name="Li Y."/>
            <person name="Zhou Q."/>
            <person name="Bi G."/>
            <person name="Li C."/>
            <person name="Du R."/>
            <person name="Wang X."/>
            <person name="Sun T."/>
            <person name="Guo L."/>
            <person name="Liang H."/>
            <person name="Lu P."/>
            <person name="Wu Y."/>
            <person name="Zhang Z."/>
            <person name="Ro D.K."/>
            <person name="Shang Y."/>
            <person name="Huang S."/>
            <person name="Yan J."/>
        </authorList>
    </citation>
    <scope>NUCLEOTIDE SEQUENCE [LARGE SCALE GENOMIC DNA]</scope>
    <source>
        <strain evidence="2">Ta-2019</strain>
    </source>
</reference>
<feature type="compositionally biased region" description="Basic and acidic residues" evidence="1">
    <location>
        <begin position="47"/>
        <end position="64"/>
    </location>
</feature>
<evidence type="ECO:0000313" key="2">
    <source>
        <dbReference type="EMBL" id="KAH9292892.1"/>
    </source>
</evidence>
<dbReference type="Proteomes" id="UP000824469">
    <property type="component" value="Unassembled WGS sequence"/>
</dbReference>
<feature type="non-terminal residue" evidence="2">
    <location>
        <position position="116"/>
    </location>
</feature>
<gene>
    <name evidence="2" type="ORF">KI387_041921</name>
</gene>
<name>A0AA38C3U3_TAXCH</name>
<feature type="region of interest" description="Disordered" evidence="1">
    <location>
        <begin position="39"/>
        <end position="64"/>
    </location>
</feature>